<reference evidence="1 2" key="1">
    <citation type="journal article" date="2019" name="Genome Biol. Evol.">
        <title>Insights into the evolution of the New World diploid cottons (Gossypium, subgenus Houzingenia) based on genome sequencing.</title>
        <authorList>
            <person name="Grover C.E."/>
            <person name="Arick M.A. 2nd"/>
            <person name="Thrash A."/>
            <person name="Conover J.L."/>
            <person name="Sanders W.S."/>
            <person name="Peterson D.G."/>
            <person name="Frelichowski J.E."/>
            <person name="Scheffler J.A."/>
            <person name="Scheffler B.E."/>
            <person name="Wendel J.F."/>
        </authorList>
    </citation>
    <scope>NUCLEOTIDE SEQUENCE [LARGE SCALE GENOMIC DNA]</scope>
    <source>
        <strain evidence="1">185</strain>
        <tissue evidence="1">Leaf</tissue>
    </source>
</reference>
<keyword evidence="2" id="KW-1185">Reference proteome</keyword>
<evidence type="ECO:0000313" key="1">
    <source>
        <dbReference type="EMBL" id="MBA0689373.1"/>
    </source>
</evidence>
<name>A0A7J8XQ31_GOSAI</name>
<accession>A0A7J8XQ31</accession>
<gene>
    <name evidence="1" type="ORF">Goari_007104</name>
</gene>
<evidence type="ECO:0000313" key="2">
    <source>
        <dbReference type="Proteomes" id="UP000593577"/>
    </source>
</evidence>
<comment type="caution">
    <text evidence="1">The sequence shown here is derived from an EMBL/GenBank/DDBJ whole genome shotgun (WGS) entry which is preliminary data.</text>
</comment>
<organism evidence="1 2">
    <name type="scientific">Gossypium aridum</name>
    <name type="common">American cotton</name>
    <name type="synonym">Erioxylum aridum</name>
    <dbReference type="NCBI Taxonomy" id="34290"/>
    <lineage>
        <taxon>Eukaryota</taxon>
        <taxon>Viridiplantae</taxon>
        <taxon>Streptophyta</taxon>
        <taxon>Embryophyta</taxon>
        <taxon>Tracheophyta</taxon>
        <taxon>Spermatophyta</taxon>
        <taxon>Magnoliopsida</taxon>
        <taxon>eudicotyledons</taxon>
        <taxon>Gunneridae</taxon>
        <taxon>Pentapetalae</taxon>
        <taxon>rosids</taxon>
        <taxon>malvids</taxon>
        <taxon>Malvales</taxon>
        <taxon>Malvaceae</taxon>
        <taxon>Malvoideae</taxon>
        <taxon>Gossypium</taxon>
    </lineage>
</organism>
<proteinExistence type="predicted"/>
<protein>
    <submittedName>
        <fullName evidence="1">Uncharacterized protein</fullName>
    </submittedName>
</protein>
<dbReference type="Proteomes" id="UP000593577">
    <property type="component" value="Unassembled WGS sequence"/>
</dbReference>
<sequence>MLLLRLDCALPDERFFYWCSNFSCCSFIS</sequence>
<dbReference type="EMBL" id="JABFAA010000008">
    <property type="protein sequence ID" value="MBA0689373.1"/>
    <property type="molecule type" value="Genomic_DNA"/>
</dbReference>
<dbReference type="AlphaFoldDB" id="A0A7J8XQ31"/>